<keyword evidence="2 10" id="KW-0813">Transport</keyword>
<dbReference type="Proteomes" id="UP000030185">
    <property type="component" value="Unassembled WGS sequence"/>
</dbReference>
<dbReference type="Pfam" id="PF07715">
    <property type="entry name" value="Plug"/>
    <property type="match status" value="1"/>
</dbReference>
<evidence type="ECO:0000256" key="6">
    <source>
        <dbReference type="ARBA" id="ARBA00023077"/>
    </source>
</evidence>
<reference evidence="14 15" key="1">
    <citation type="submission" date="2014-09" db="EMBL/GenBank/DDBJ databases">
        <title>Sporocytophaga myxococcoides PG-01 genome sequencing.</title>
        <authorList>
            <person name="Liu L."/>
            <person name="Gao P.J."/>
            <person name="Chen G.J."/>
            <person name="Wang L.S."/>
        </authorList>
    </citation>
    <scope>NUCLEOTIDE SEQUENCE [LARGE SCALE GENOMIC DNA]</scope>
    <source>
        <strain evidence="14 15">PG-01</strain>
    </source>
</reference>
<dbReference type="Gene3D" id="2.40.170.20">
    <property type="entry name" value="TonB-dependent receptor, beta-barrel domain"/>
    <property type="match status" value="1"/>
</dbReference>
<dbReference type="GO" id="GO:0044718">
    <property type="term" value="P:siderophore transmembrane transport"/>
    <property type="evidence" value="ECO:0007669"/>
    <property type="project" value="TreeGrafter"/>
</dbReference>
<comment type="subcellular location">
    <subcellularLocation>
        <location evidence="1 10">Cell outer membrane</location>
        <topology evidence="1 10">Multi-pass membrane protein</topology>
    </subcellularLocation>
</comment>
<dbReference type="Gene3D" id="2.60.40.1120">
    <property type="entry name" value="Carboxypeptidase-like, regulatory domain"/>
    <property type="match status" value="1"/>
</dbReference>
<comment type="similarity">
    <text evidence="10 11">Belongs to the TonB-dependent receptor family.</text>
</comment>
<dbReference type="Gene3D" id="2.170.130.10">
    <property type="entry name" value="TonB-dependent receptor, plug domain"/>
    <property type="match status" value="1"/>
</dbReference>
<keyword evidence="4 10" id="KW-0812">Transmembrane</keyword>
<evidence type="ECO:0000256" key="5">
    <source>
        <dbReference type="ARBA" id="ARBA00022729"/>
    </source>
</evidence>
<keyword evidence="7 10" id="KW-0472">Membrane</keyword>
<sequence length="780" mass="88272">MVFGLLLFSSIVYAQRDSAISNTCRYRLEGDIKDGETNTILPGATVVIDSVEGTVSDEAGHFHFINLCKGKYMITVTFLGYKTIVQTLDLNENLYKTFILHSDSCLLESIIVTSTRPVHESSQSVQEISGRDLDRTRGFSLGESLKGIAGVNTLQTGPSIFKPVIQGMYGNRVLILNNGVRQEGQQWGSEHAPEIDPFIADKIKVVKGASGVLYGSDAIGGVILVEPRPLRTKSGVGGELNLAGFSNNREGVASGIIDYSVKQIKGLSFRLQGTLKQAGNSKTPDYYMKNTAFREQNFSWAAGYKREEWGVDVFYSQFNSKIGILSASHIGNRDDLIRAIESPVPLETSGFSYAIDRPYQKIYHELGRLHAFRKFHNKSSLELILARQFNDRSEYDKHKQFKDQFKNGPDSRFKITTYTGTLYLNQNYFKKYSGTWGLSFIQQSNTVSRSFIPNFRSYAGGIFLTERRKIESLEIEGGLRYDYKWMRIYKYESGVIISPSFVFSNLSGTIGAVKTVNEHLKVKLNLGTCFRPAAVNELFSDGLHHGTARIERGDRKLNSEYAYNTSLTLDYKFKEIYGEVSLYNNFIKDYIYLVPRLVLDSSGNYVPEYESLINGTFPVFNYVQTDAMFTGIDLTFNDSLSKYFIFSTRLSLLRAYNTKSKEHIILTPPANMENGLKYSFNFIPTLKEAYFKVGNTIVLQKRNIPSGQDLKAAPKGYVLWSLETGFGVMAGKQELNFTFTVYNLLNKKYRDYLDAFRYFTNEPGRNFVVRLKIPFDLSKK</sequence>
<dbReference type="InterPro" id="IPR012910">
    <property type="entry name" value="Plug_dom"/>
</dbReference>
<dbReference type="InterPro" id="IPR039426">
    <property type="entry name" value="TonB-dep_rcpt-like"/>
</dbReference>
<keyword evidence="3 10" id="KW-1134">Transmembrane beta strand</keyword>
<evidence type="ECO:0000259" key="13">
    <source>
        <dbReference type="Pfam" id="PF07715"/>
    </source>
</evidence>
<gene>
    <name evidence="14" type="ORF">MYP_2415</name>
</gene>
<dbReference type="Pfam" id="PF00593">
    <property type="entry name" value="TonB_dep_Rec_b-barrel"/>
    <property type="match status" value="1"/>
</dbReference>
<evidence type="ECO:0000256" key="3">
    <source>
        <dbReference type="ARBA" id="ARBA00022452"/>
    </source>
</evidence>
<evidence type="ECO:0000256" key="4">
    <source>
        <dbReference type="ARBA" id="ARBA00022692"/>
    </source>
</evidence>
<accession>A0A098LDV7</accession>
<dbReference type="SUPFAM" id="SSF56935">
    <property type="entry name" value="Porins"/>
    <property type="match status" value="1"/>
</dbReference>
<dbReference type="InterPro" id="IPR036942">
    <property type="entry name" value="Beta-barrel_TonB_sf"/>
</dbReference>
<protein>
    <recommendedName>
        <fullName evidence="16">TonB-dependent receptor</fullName>
    </recommendedName>
</protein>
<keyword evidence="8" id="KW-0675">Receptor</keyword>
<proteinExistence type="inferred from homology"/>
<evidence type="ECO:0000256" key="2">
    <source>
        <dbReference type="ARBA" id="ARBA00022448"/>
    </source>
</evidence>
<name>A0A098LDV7_9BACT</name>
<dbReference type="EMBL" id="BBLT01000004">
    <property type="protein sequence ID" value="GAL85186.1"/>
    <property type="molecule type" value="Genomic_DNA"/>
</dbReference>
<dbReference type="InterPro" id="IPR037066">
    <property type="entry name" value="Plug_dom_sf"/>
</dbReference>
<dbReference type="Pfam" id="PF13715">
    <property type="entry name" value="CarbopepD_reg_2"/>
    <property type="match status" value="1"/>
</dbReference>
<feature type="domain" description="TonB-dependent receptor-like beta-barrel" evidence="12">
    <location>
        <begin position="292"/>
        <end position="744"/>
    </location>
</feature>
<dbReference type="GO" id="GO:0009279">
    <property type="term" value="C:cell outer membrane"/>
    <property type="evidence" value="ECO:0007669"/>
    <property type="project" value="UniProtKB-SubCell"/>
</dbReference>
<evidence type="ECO:0008006" key="16">
    <source>
        <dbReference type="Google" id="ProtNLM"/>
    </source>
</evidence>
<evidence type="ECO:0000256" key="8">
    <source>
        <dbReference type="ARBA" id="ARBA00023170"/>
    </source>
</evidence>
<evidence type="ECO:0000256" key="7">
    <source>
        <dbReference type="ARBA" id="ARBA00023136"/>
    </source>
</evidence>
<evidence type="ECO:0000313" key="14">
    <source>
        <dbReference type="EMBL" id="GAL85186.1"/>
    </source>
</evidence>
<dbReference type="SUPFAM" id="SSF49464">
    <property type="entry name" value="Carboxypeptidase regulatory domain-like"/>
    <property type="match status" value="1"/>
</dbReference>
<organism evidence="14 15">
    <name type="scientific">Sporocytophaga myxococcoides</name>
    <dbReference type="NCBI Taxonomy" id="153721"/>
    <lineage>
        <taxon>Bacteria</taxon>
        <taxon>Pseudomonadati</taxon>
        <taxon>Bacteroidota</taxon>
        <taxon>Cytophagia</taxon>
        <taxon>Cytophagales</taxon>
        <taxon>Cytophagaceae</taxon>
        <taxon>Sporocytophaga</taxon>
    </lineage>
</organism>
<dbReference type="AlphaFoldDB" id="A0A098LDV7"/>
<feature type="domain" description="TonB-dependent receptor plug" evidence="13">
    <location>
        <begin position="119"/>
        <end position="222"/>
    </location>
</feature>
<comment type="caution">
    <text evidence="14">The sequence shown here is derived from an EMBL/GenBank/DDBJ whole genome shotgun (WGS) entry which is preliminary data.</text>
</comment>
<evidence type="ECO:0000256" key="9">
    <source>
        <dbReference type="ARBA" id="ARBA00023237"/>
    </source>
</evidence>
<dbReference type="eggNOG" id="COG4771">
    <property type="taxonomic scope" value="Bacteria"/>
</dbReference>
<dbReference type="PANTHER" id="PTHR30069:SF29">
    <property type="entry name" value="HEMOGLOBIN AND HEMOGLOBIN-HAPTOGLOBIN-BINDING PROTEIN 1-RELATED"/>
    <property type="match status" value="1"/>
</dbReference>
<keyword evidence="6 11" id="KW-0798">TonB box</keyword>
<evidence type="ECO:0000256" key="11">
    <source>
        <dbReference type="RuleBase" id="RU003357"/>
    </source>
</evidence>
<dbReference type="PROSITE" id="PS52016">
    <property type="entry name" value="TONB_DEPENDENT_REC_3"/>
    <property type="match status" value="1"/>
</dbReference>
<evidence type="ECO:0000313" key="15">
    <source>
        <dbReference type="Proteomes" id="UP000030185"/>
    </source>
</evidence>
<evidence type="ECO:0000259" key="12">
    <source>
        <dbReference type="Pfam" id="PF00593"/>
    </source>
</evidence>
<dbReference type="STRING" id="153721.MYP_2415"/>
<dbReference type="PANTHER" id="PTHR30069">
    <property type="entry name" value="TONB-DEPENDENT OUTER MEMBRANE RECEPTOR"/>
    <property type="match status" value="1"/>
</dbReference>
<evidence type="ECO:0000256" key="10">
    <source>
        <dbReference type="PROSITE-ProRule" id="PRU01360"/>
    </source>
</evidence>
<keyword evidence="5" id="KW-0732">Signal</keyword>
<keyword evidence="15" id="KW-1185">Reference proteome</keyword>
<keyword evidence="9 10" id="KW-0998">Cell outer membrane</keyword>
<dbReference type="GO" id="GO:0015344">
    <property type="term" value="F:siderophore uptake transmembrane transporter activity"/>
    <property type="evidence" value="ECO:0007669"/>
    <property type="project" value="TreeGrafter"/>
</dbReference>
<dbReference type="InterPro" id="IPR000531">
    <property type="entry name" value="Beta-barrel_TonB"/>
</dbReference>
<evidence type="ECO:0000256" key="1">
    <source>
        <dbReference type="ARBA" id="ARBA00004571"/>
    </source>
</evidence>
<dbReference type="InterPro" id="IPR008969">
    <property type="entry name" value="CarboxyPept-like_regulatory"/>
</dbReference>